<accession>A0A2U8UNE9</accession>
<keyword evidence="2" id="KW-1185">Reference proteome</keyword>
<dbReference type="GeneID" id="80019264"/>
<sequence length="85" mass="9337">MSAREAAIKAVQEHPSTTFMAPCESLADAVLKAATPHIEAEVLREVAEKIRSEKFTELPVDADKMLINSVLETVARKIDPYVKGE</sequence>
<dbReference type="KEGG" id="vg:80019264"/>
<organism evidence="1 2">
    <name type="scientific">Streptomyces phage Ibantik</name>
    <dbReference type="NCBI Taxonomy" id="2182397"/>
    <lineage>
        <taxon>Viruses</taxon>
        <taxon>Duplodnaviria</taxon>
        <taxon>Heunggongvirae</taxon>
        <taxon>Uroviricota</taxon>
        <taxon>Caudoviricetes</taxon>
        <taxon>Ibantikvirus</taxon>
        <taxon>Ibantikvirus ibantik</taxon>
    </lineage>
</organism>
<name>A0A2U8UNE9_9CAUD</name>
<dbReference type="EMBL" id="MH155870">
    <property type="protein sequence ID" value="AWN05269.1"/>
    <property type="molecule type" value="Genomic_DNA"/>
</dbReference>
<dbReference type="RefSeq" id="YP_010754669.1">
    <property type="nucleotide sequence ID" value="NC_073462.1"/>
</dbReference>
<dbReference type="Proteomes" id="UP000247188">
    <property type="component" value="Segment"/>
</dbReference>
<protein>
    <submittedName>
        <fullName evidence="1">Uncharacterized protein</fullName>
    </submittedName>
</protein>
<reference evidence="2" key="1">
    <citation type="submission" date="2018-04" db="EMBL/GenBank/DDBJ databases">
        <authorList>
            <person name="Go L.Y."/>
            <person name="Mitchell J.A."/>
        </authorList>
    </citation>
    <scope>NUCLEOTIDE SEQUENCE [LARGE SCALE GENOMIC DNA]</scope>
</reference>
<gene>
    <name evidence="1" type="primary">45</name>
    <name evidence="1" type="ORF">SEA_IBANTIK_45</name>
</gene>
<evidence type="ECO:0000313" key="2">
    <source>
        <dbReference type="Proteomes" id="UP000247188"/>
    </source>
</evidence>
<proteinExistence type="predicted"/>
<evidence type="ECO:0000313" key="1">
    <source>
        <dbReference type="EMBL" id="AWN05269.1"/>
    </source>
</evidence>